<dbReference type="GO" id="GO:0016491">
    <property type="term" value="F:oxidoreductase activity"/>
    <property type="evidence" value="ECO:0007669"/>
    <property type="project" value="UniProtKB-KW"/>
</dbReference>
<dbReference type="Gene3D" id="3.90.1170.50">
    <property type="entry name" value="Aldehyde oxidase/xanthine dehydrogenase, a/b hammerhead"/>
    <property type="match status" value="1"/>
</dbReference>
<comment type="caution">
    <text evidence="4">The sequence shown here is derived from an EMBL/GenBank/DDBJ whole genome shotgun (WGS) entry which is preliminary data.</text>
</comment>
<accession>A0AAE3NQE5</accession>
<organism evidence="4 5">
    <name type="scientific">Psychromarinibacter sediminicola</name>
    <dbReference type="NCBI Taxonomy" id="3033385"/>
    <lineage>
        <taxon>Bacteria</taxon>
        <taxon>Pseudomonadati</taxon>
        <taxon>Pseudomonadota</taxon>
        <taxon>Alphaproteobacteria</taxon>
        <taxon>Rhodobacterales</taxon>
        <taxon>Paracoccaceae</taxon>
        <taxon>Psychromarinibacter</taxon>
    </lineage>
</organism>
<proteinExistence type="predicted"/>
<reference evidence="4" key="1">
    <citation type="submission" date="2023-03" db="EMBL/GenBank/DDBJ databases">
        <title>Multiphase analysis and comparison of six strains from genera Psychromarinibacter, Lutimaribacter, and Maritimibacter, including a novel species: Psychromarinibacter sediminicola sp. nov.</title>
        <authorList>
            <person name="Wang Y.-H."/>
            <person name="Ye M.-Q."/>
            <person name="Du Z.-J."/>
        </authorList>
    </citation>
    <scope>NUCLEOTIDE SEQUENCE</scope>
    <source>
        <strain evidence="4">C21-152</strain>
    </source>
</reference>
<dbReference type="GO" id="GO:0005506">
    <property type="term" value="F:iron ion binding"/>
    <property type="evidence" value="ECO:0007669"/>
    <property type="project" value="InterPro"/>
</dbReference>
<dbReference type="SUPFAM" id="SSF54665">
    <property type="entry name" value="CO dehydrogenase molybdoprotein N-domain-like"/>
    <property type="match status" value="1"/>
</dbReference>
<dbReference type="RefSeq" id="WP_275566335.1">
    <property type="nucleotide sequence ID" value="NZ_JARGYC010000010.1"/>
</dbReference>
<dbReference type="InterPro" id="IPR000674">
    <property type="entry name" value="Ald_Oxase/Xan_DH_a/b"/>
</dbReference>
<dbReference type="Proteomes" id="UP001220964">
    <property type="component" value="Unassembled WGS sequence"/>
</dbReference>
<dbReference type="PANTHER" id="PTHR11908:SF132">
    <property type="entry name" value="ALDEHYDE OXIDASE 1-RELATED"/>
    <property type="match status" value="1"/>
</dbReference>
<dbReference type="EMBL" id="JARGYC010000010">
    <property type="protein sequence ID" value="MDF0600191.1"/>
    <property type="molecule type" value="Genomic_DNA"/>
</dbReference>
<evidence type="ECO:0000313" key="5">
    <source>
        <dbReference type="Proteomes" id="UP001220964"/>
    </source>
</evidence>
<keyword evidence="5" id="KW-1185">Reference proteome</keyword>
<evidence type="ECO:0000256" key="2">
    <source>
        <dbReference type="ARBA" id="ARBA00023002"/>
    </source>
</evidence>
<dbReference type="Pfam" id="PF01315">
    <property type="entry name" value="Ald_Xan_dh_C"/>
    <property type="match status" value="1"/>
</dbReference>
<sequence>MRDEIARHEDAPLLRGAGRYTDDTRPDGCAEMVFLRSDVAAGRIARLDVAAARAMPGVRAVLGAAEMAAAGVGHLGPSRLPATSDGQAVHVPPYPPLADGAVHYAGQPILAIVADSRVQALDAAEAVEIDVPCATRPTRFWIG</sequence>
<evidence type="ECO:0000259" key="3">
    <source>
        <dbReference type="SMART" id="SM01008"/>
    </source>
</evidence>
<gene>
    <name evidence="4" type="ORF">P1J78_05565</name>
</gene>
<name>A0AAE3NQE5_9RHOB</name>
<feature type="domain" description="Aldehyde oxidase/xanthine dehydrogenase a/b hammerhead" evidence="3">
    <location>
        <begin position="15"/>
        <end position="137"/>
    </location>
</feature>
<dbReference type="InterPro" id="IPR036856">
    <property type="entry name" value="Ald_Oxase/Xan_DH_a/b_sf"/>
</dbReference>
<dbReference type="AlphaFoldDB" id="A0AAE3NQE5"/>
<evidence type="ECO:0000313" key="4">
    <source>
        <dbReference type="EMBL" id="MDF0600191.1"/>
    </source>
</evidence>
<dbReference type="PANTHER" id="PTHR11908">
    <property type="entry name" value="XANTHINE DEHYDROGENASE"/>
    <property type="match status" value="1"/>
</dbReference>
<protein>
    <recommendedName>
        <fullName evidence="3">Aldehyde oxidase/xanthine dehydrogenase a/b hammerhead domain-containing protein</fullName>
    </recommendedName>
</protein>
<dbReference type="SMART" id="SM01008">
    <property type="entry name" value="Ald_Xan_dh_C"/>
    <property type="match status" value="1"/>
</dbReference>
<keyword evidence="2" id="KW-0560">Oxidoreductase</keyword>
<dbReference type="InterPro" id="IPR016208">
    <property type="entry name" value="Ald_Oxase/xanthine_DH-like"/>
</dbReference>
<keyword evidence="1" id="KW-0500">Molybdenum</keyword>
<evidence type="ECO:0000256" key="1">
    <source>
        <dbReference type="ARBA" id="ARBA00022505"/>
    </source>
</evidence>